<name>A0ABP1EUF6_9FLAO</name>
<organism evidence="2 3">
    <name type="scientific">Tenacibaculum polynesiense</name>
    <dbReference type="NCBI Taxonomy" id="3137857"/>
    <lineage>
        <taxon>Bacteria</taxon>
        <taxon>Pseudomonadati</taxon>
        <taxon>Bacteroidota</taxon>
        <taxon>Flavobacteriia</taxon>
        <taxon>Flavobacteriales</taxon>
        <taxon>Flavobacteriaceae</taxon>
        <taxon>Tenacibaculum</taxon>
    </lineage>
</organism>
<accession>A0ABP1EUF6</accession>
<feature type="chain" id="PRO_5047004305" evidence="1">
    <location>
        <begin position="19"/>
        <end position="336"/>
    </location>
</feature>
<evidence type="ECO:0000313" key="2">
    <source>
        <dbReference type="EMBL" id="CAL2102134.1"/>
    </source>
</evidence>
<evidence type="ECO:0000256" key="1">
    <source>
        <dbReference type="SAM" id="SignalP"/>
    </source>
</evidence>
<sequence length="336" mass="40295">MKKLLTLLLLFFSFYTHAQIGFSSKPYSGRKKVDKKTYENFKKSTTIFILSEIYDVETYDKILKDSWKVTPYKIVTPKDYNIEDYLDGNYSFINLYGVKVRTQNTFYLYFNTRLHSYNNEKIKARFKKLRNQNKLTDEKYEKTISNNTNLLAISYLSPKENFVNELLGGEKKSIVDEMYTKEVFQNYQPGFLKNYFQKLSNLLETREAYWLYSENKSKELAKLAKQKLYIPSYLNIKFNPLTGEDRIMYSEYTKELFKKYKYEFQIEKVETISDRIMKGEEFYYFRYCRMNTDRFIQVVNSLTGETIYKEYAPLGYNLKPKHFKAISNAIKRATKK</sequence>
<feature type="signal peptide" evidence="1">
    <location>
        <begin position="1"/>
        <end position="18"/>
    </location>
</feature>
<dbReference type="EMBL" id="CAXJIO010000010">
    <property type="protein sequence ID" value="CAL2102134.1"/>
    <property type="molecule type" value="Genomic_DNA"/>
</dbReference>
<protein>
    <submittedName>
        <fullName evidence="2">Uncharacterized protein</fullName>
    </submittedName>
</protein>
<proteinExistence type="predicted"/>
<dbReference type="RefSeq" id="WP_348714409.1">
    <property type="nucleotide sequence ID" value="NZ_CAXJIO010000010.1"/>
</dbReference>
<comment type="caution">
    <text evidence="2">The sequence shown here is derived from an EMBL/GenBank/DDBJ whole genome shotgun (WGS) entry which is preliminary data.</text>
</comment>
<evidence type="ECO:0000313" key="3">
    <source>
        <dbReference type="Proteomes" id="UP001497527"/>
    </source>
</evidence>
<dbReference type="Proteomes" id="UP001497527">
    <property type="component" value="Unassembled WGS sequence"/>
</dbReference>
<gene>
    <name evidence="2" type="ORF">T190423A01A_10697</name>
</gene>
<keyword evidence="3" id="KW-1185">Reference proteome</keyword>
<reference evidence="2 3" key="1">
    <citation type="submission" date="2024-05" db="EMBL/GenBank/DDBJ databases">
        <authorList>
            <person name="Duchaud E."/>
        </authorList>
    </citation>
    <scope>NUCLEOTIDE SEQUENCE [LARGE SCALE GENOMIC DNA]</scope>
    <source>
        <strain evidence="2">Ena-SAMPLE-TAB-13-05-2024-13:56:06:370-140308</strain>
    </source>
</reference>
<keyword evidence="1" id="KW-0732">Signal</keyword>